<protein>
    <submittedName>
        <fullName evidence="2">DUF3846 domain-containing protein</fullName>
    </submittedName>
</protein>
<proteinExistence type="predicted"/>
<gene>
    <name evidence="2" type="ORF">DY251_19335</name>
</gene>
<sequence>MMPGTMIFIDTDGHRDERTLKAAPKLEELQKMVGGYIQLVPLFSRVAHSSGMQKCVVLCNEDGKNLNMPLNREATRLWQLSAGKAPIQDVLVGPIVILFGDPSFMEAL</sequence>
<evidence type="ECO:0000259" key="1">
    <source>
        <dbReference type="Pfam" id="PF12957"/>
    </source>
</evidence>
<dbReference type="Proteomes" id="UP000262379">
    <property type="component" value="Unassembled WGS sequence"/>
</dbReference>
<evidence type="ECO:0000313" key="2">
    <source>
        <dbReference type="EMBL" id="RFC64630.1"/>
    </source>
</evidence>
<keyword evidence="3" id="KW-1185">Reference proteome</keyword>
<dbReference type="Pfam" id="PF12957">
    <property type="entry name" value="DUF3846"/>
    <property type="match status" value="1"/>
</dbReference>
<organism evidence="2 3">
    <name type="scientific">Mesorhizobium denitrificans</name>
    <dbReference type="NCBI Taxonomy" id="2294114"/>
    <lineage>
        <taxon>Bacteria</taxon>
        <taxon>Pseudomonadati</taxon>
        <taxon>Pseudomonadota</taxon>
        <taxon>Alphaproteobacteria</taxon>
        <taxon>Hyphomicrobiales</taxon>
        <taxon>Phyllobacteriaceae</taxon>
        <taxon>Mesorhizobium</taxon>
    </lineage>
</organism>
<accession>A0A371X5Y1</accession>
<dbReference type="EMBL" id="QURN01000019">
    <property type="protein sequence ID" value="RFC64630.1"/>
    <property type="molecule type" value="Genomic_DNA"/>
</dbReference>
<comment type="caution">
    <text evidence="2">The sequence shown here is derived from an EMBL/GenBank/DDBJ whole genome shotgun (WGS) entry which is preliminary data.</text>
</comment>
<reference evidence="3" key="1">
    <citation type="submission" date="2018-08" db="EMBL/GenBank/DDBJ databases">
        <authorList>
            <person name="Im W.T."/>
        </authorList>
    </citation>
    <scope>NUCLEOTIDE SEQUENCE [LARGE SCALE GENOMIC DNA]</scope>
    <source>
        <strain evidence="3">LA-28</strain>
    </source>
</reference>
<name>A0A371X5Y1_9HYPH</name>
<feature type="domain" description="DUF3846" evidence="1">
    <location>
        <begin position="8"/>
        <end position="99"/>
    </location>
</feature>
<dbReference type="AlphaFoldDB" id="A0A371X5Y1"/>
<evidence type="ECO:0000313" key="3">
    <source>
        <dbReference type="Proteomes" id="UP000262379"/>
    </source>
</evidence>
<dbReference type="InterPro" id="IPR024559">
    <property type="entry name" value="DUF3846"/>
</dbReference>